<reference evidence="1 2" key="1">
    <citation type="journal article" date="2007" name="Nature">
        <title>Evolution of genes and genomes on the Drosophila phylogeny.</title>
        <authorList>
            <consortium name="Drosophila 12 Genomes Consortium"/>
            <person name="Clark A.G."/>
            <person name="Eisen M.B."/>
            <person name="Smith D.R."/>
            <person name="Bergman C.M."/>
            <person name="Oliver B."/>
            <person name="Markow T.A."/>
            <person name="Kaufman T.C."/>
            <person name="Kellis M."/>
            <person name="Gelbart W."/>
            <person name="Iyer V.N."/>
            <person name="Pollard D.A."/>
            <person name="Sackton T.B."/>
            <person name="Larracuente A.M."/>
            <person name="Singh N.D."/>
            <person name="Abad J.P."/>
            <person name="Abt D.N."/>
            <person name="Adryan B."/>
            <person name="Aguade M."/>
            <person name="Akashi H."/>
            <person name="Anderson W.W."/>
            <person name="Aquadro C.F."/>
            <person name="Ardell D.H."/>
            <person name="Arguello R."/>
            <person name="Artieri C.G."/>
            <person name="Barbash D.A."/>
            <person name="Barker D."/>
            <person name="Barsanti P."/>
            <person name="Batterham P."/>
            <person name="Batzoglou S."/>
            <person name="Begun D."/>
            <person name="Bhutkar A."/>
            <person name="Blanco E."/>
            <person name="Bosak S.A."/>
            <person name="Bradley R.K."/>
            <person name="Brand A.D."/>
            <person name="Brent M.R."/>
            <person name="Brooks A.N."/>
            <person name="Brown R.H."/>
            <person name="Butlin R.K."/>
            <person name="Caggese C."/>
            <person name="Calvi B.R."/>
            <person name="Bernardo de Carvalho A."/>
            <person name="Caspi A."/>
            <person name="Castrezana S."/>
            <person name="Celniker S.E."/>
            <person name="Chang J.L."/>
            <person name="Chapple C."/>
            <person name="Chatterji S."/>
            <person name="Chinwalla A."/>
            <person name="Civetta A."/>
            <person name="Clifton S.W."/>
            <person name="Comeron J.M."/>
            <person name="Costello J.C."/>
            <person name="Coyne J.A."/>
            <person name="Daub J."/>
            <person name="David R.G."/>
            <person name="Delcher A.L."/>
            <person name="Delehaunty K."/>
            <person name="Do C.B."/>
            <person name="Ebling H."/>
            <person name="Edwards K."/>
            <person name="Eickbush T."/>
            <person name="Evans J.D."/>
            <person name="Filipski A."/>
            <person name="Findeiss S."/>
            <person name="Freyhult E."/>
            <person name="Fulton L."/>
            <person name="Fulton R."/>
            <person name="Garcia A.C."/>
            <person name="Gardiner A."/>
            <person name="Garfield D.A."/>
            <person name="Garvin B.E."/>
            <person name="Gibson G."/>
            <person name="Gilbert D."/>
            <person name="Gnerre S."/>
            <person name="Godfrey J."/>
            <person name="Good R."/>
            <person name="Gotea V."/>
            <person name="Gravely B."/>
            <person name="Greenberg A.J."/>
            <person name="Griffiths-Jones S."/>
            <person name="Gross S."/>
            <person name="Guigo R."/>
            <person name="Gustafson E.A."/>
            <person name="Haerty W."/>
            <person name="Hahn M.W."/>
            <person name="Halligan D.L."/>
            <person name="Halpern A.L."/>
            <person name="Halter G.M."/>
            <person name="Han M.V."/>
            <person name="Heger A."/>
            <person name="Hillier L."/>
            <person name="Hinrichs A.S."/>
            <person name="Holmes I."/>
            <person name="Hoskins R.A."/>
            <person name="Hubisz M.J."/>
            <person name="Hultmark D."/>
            <person name="Huntley M.A."/>
            <person name="Jaffe D.B."/>
            <person name="Jagadeeshan S."/>
            <person name="Jeck W.R."/>
            <person name="Johnson J."/>
            <person name="Jones C.D."/>
            <person name="Jordan W.C."/>
            <person name="Karpen G.H."/>
            <person name="Kataoka E."/>
            <person name="Keightley P.D."/>
            <person name="Kheradpour P."/>
            <person name="Kirkness E.F."/>
            <person name="Koerich L.B."/>
            <person name="Kristiansen K."/>
            <person name="Kudrna D."/>
            <person name="Kulathinal R.J."/>
            <person name="Kumar S."/>
            <person name="Kwok R."/>
            <person name="Lander E."/>
            <person name="Langley C.H."/>
            <person name="Lapoint R."/>
            <person name="Lazzaro B.P."/>
            <person name="Lee S.J."/>
            <person name="Levesque L."/>
            <person name="Li R."/>
            <person name="Lin C.F."/>
            <person name="Lin M.F."/>
            <person name="Lindblad-Toh K."/>
            <person name="Llopart A."/>
            <person name="Long M."/>
            <person name="Low L."/>
            <person name="Lozovsky E."/>
            <person name="Lu J."/>
            <person name="Luo M."/>
            <person name="Machado C.A."/>
            <person name="Makalowski W."/>
            <person name="Marzo M."/>
            <person name="Matsuda M."/>
            <person name="Matzkin L."/>
            <person name="McAllister B."/>
            <person name="McBride C.S."/>
            <person name="McKernan B."/>
            <person name="McKernan K."/>
            <person name="Mendez-Lago M."/>
            <person name="Minx P."/>
            <person name="Mollenhauer M.U."/>
            <person name="Montooth K."/>
            <person name="Mount S.M."/>
            <person name="Mu X."/>
            <person name="Myers E."/>
            <person name="Negre B."/>
            <person name="Newfeld S."/>
            <person name="Nielsen R."/>
            <person name="Noor M.A."/>
            <person name="O'Grady P."/>
            <person name="Pachter L."/>
            <person name="Papaceit M."/>
            <person name="Parisi M.J."/>
            <person name="Parisi M."/>
            <person name="Parts L."/>
            <person name="Pedersen J.S."/>
            <person name="Pesole G."/>
            <person name="Phillippy A.M."/>
            <person name="Ponting C.P."/>
            <person name="Pop M."/>
            <person name="Porcelli D."/>
            <person name="Powell J.R."/>
            <person name="Prohaska S."/>
            <person name="Pruitt K."/>
            <person name="Puig M."/>
            <person name="Quesneville H."/>
            <person name="Ram K.R."/>
            <person name="Rand D."/>
            <person name="Rasmussen M.D."/>
            <person name="Reed L.K."/>
            <person name="Reenan R."/>
            <person name="Reily A."/>
            <person name="Remington K.A."/>
            <person name="Rieger T.T."/>
            <person name="Ritchie M.G."/>
            <person name="Robin C."/>
            <person name="Rogers Y.H."/>
            <person name="Rohde C."/>
            <person name="Rozas J."/>
            <person name="Rubenfield M.J."/>
            <person name="Ruiz A."/>
            <person name="Russo S."/>
            <person name="Salzberg S.L."/>
            <person name="Sanchez-Gracia A."/>
            <person name="Saranga D.J."/>
            <person name="Sato H."/>
            <person name="Schaeffer S.W."/>
            <person name="Schatz M.C."/>
            <person name="Schlenke T."/>
            <person name="Schwartz R."/>
            <person name="Segarra C."/>
            <person name="Singh R.S."/>
            <person name="Sirot L."/>
            <person name="Sirota M."/>
            <person name="Sisneros N.B."/>
            <person name="Smith C.D."/>
            <person name="Smith T.F."/>
            <person name="Spieth J."/>
            <person name="Stage D.E."/>
            <person name="Stark A."/>
            <person name="Stephan W."/>
            <person name="Strausberg R.L."/>
            <person name="Strempel S."/>
            <person name="Sturgill D."/>
            <person name="Sutton G."/>
            <person name="Sutton G.G."/>
            <person name="Tao W."/>
            <person name="Teichmann S."/>
            <person name="Tobari Y.N."/>
            <person name="Tomimura Y."/>
            <person name="Tsolas J.M."/>
            <person name="Valente V.L."/>
            <person name="Venter E."/>
            <person name="Venter J.C."/>
            <person name="Vicario S."/>
            <person name="Vieira F.G."/>
            <person name="Vilella A.J."/>
            <person name="Villasante A."/>
            <person name="Walenz B."/>
            <person name="Wang J."/>
            <person name="Wasserman M."/>
            <person name="Watts T."/>
            <person name="Wilson D."/>
            <person name="Wilson R.K."/>
            <person name="Wing R.A."/>
            <person name="Wolfner M.F."/>
            <person name="Wong A."/>
            <person name="Wong G.K."/>
            <person name="Wu C.I."/>
            <person name="Wu G."/>
            <person name="Yamamoto D."/>
            <person name="Yang H.P."/>
            <person name="Yang S.P."/>
            <person name="Yorke J.A."/>
            <person name="Yoshida K."/>
            <person name="Zdobnov E."/>
            <person name="Zhang P."/>
            <person name="Zhang Y."/>
            <person name="Zimin A.V."/>
            <person name="Baldwin J."/>
            <person name="Abdouelleil A."/>
            <person name="Abdulkadir J."/>
            <person name="Abebe A."/>
            <person name="Abera B."/>
            <person name="Abreu J."/>
            <person name="Acer S.C."/>
            <person name="Aftuck L."/>
            <person name="Alexander A."/>
            <person name="An P."/>
            <person name="Anderson E."/>
            <person name="Anderson S."/>
            <person name="Arachi H."/>
            <person name="Azer M."/>
            <person name="Bachantsang P."/>
            <person name="Barry A."/>
            <person name="Bayul T."/>
            <person name="Berlin A."/>
            <person name="Bessette D."/>
            <person name="Bloom T."/>
            <person name="Blye J."/>
            <person name="Boguslavskiy L."/>
            <person name="Bonnet C."/>
            <person name="Boukhgalter B."/>
            <person name="Bourzgui I."/>
            <person name="Brown A."/>
            <person name="Cahill P."/>
            <person name="Channer S."/>
            <person name="Cheshatsang Y."/>
            <person name="Chuda L."/>
            <person name="Citroen M."/>
            <person name="Collymore A."/>
            <person name="Cooke P."/>
            <person name="Costello M."/>
            <person name="D'Aco K."/>
            <person name="Daza R."/>
            <person name="De Haan G."/>
            <person name="DeGray S."/>
            <person name="DeMaso C."/>
            <person name="Dhargay N."/>
            <person name="Dooley K."/>
            <person name="Dooley E."/>
            <person name="Doricent M."/>
            <person name="Dorje P."/>
            <person name="Dorjee K."/>
            <person name="Dupes A."/>
            <person name="Elong R."/>
            <person name="Falk J."/>
            <person name="Farina A."/>
            <person name="Faro S."/>
            <person name="Ferguson D."/>
            <person name="Fisher S."/>
            <person name="Foley C.D."/>
            <person name="Franke A."/>
            <person name="Friedrich D."/>
            <person name="Gadbois L."/>
            <person name="Gearin G."/>
            <person name="Gearin C.R."/>
            <person name="Giannoukos G."/>
            <person name="Goode T."/>
            <person name="Graham J."/>
            <person name="Grandbois E."/>
            <person name="Grewal S."/>
            <person name="Gyaltsen K."/>
            <person name="Hafez N."/>
            <person name="Hagos B."/>
            <person name="Hall J."/>
            <person name="Henson C."/>
            <person name="Hollinger A."/>
            <person name="Honan T."/>
            <person name="Huard M.D."/>
            <person name="Hughes L."/>
            <person name="Hurhula B."/>
            <person name="Husby M.E."/>
            <person name="Kamat A."/>
            <person name="Kanga B."/>
            <person name="Kashin S."/>
            <person name="Khazanovich D."/>
            <person name="Kisner P."/>
            <person name="Lance K."/>
            <person name="Lara M."/>
            <person name="Lee W."/>
            <person name="Lennon N."/>
            <person name="Letendre F."/>
            <person name="LeVine R."/>
            <person name="Lipovsky A."/>
            <person name="Liu X."/>
            <person name="Liu J."/>
            <person name="Liu S."/>
            <person name="Lokyitsang T."/>
            <person name="Lokyitsang Y."/>
            <person name="Lubonja R."/>
            <person name="Lui A."/>
            <person name="MacDonald P."/>
            <person name="Magnisalis V."/>
            <person name="Maru K."/>
            <person name="Matthews C."/>
            <person name="McCusker W."/>
            <person name="McDonough S."/>
            <person name="Mehta T."/>
            <person name="Meldrim J."/>
            <person name="Meneus L."/>
            <person name="Mihai O."/>
            <person name="Mihalev A."/>
            <person name="Mihova T."/>
            <person name="Mittelman R."/>
            <person name="Mlenga V."/>
            <person name="Montmayeur A."/>
            <person name="Mulrain L."/>
            <person name="Navidi A."/>
            <person name="Naylor J."/>
            <person name="Negash T."/>
            <person name="Nguyen T."/>
            <person name="Nguyen N."/>
            <person name="Nicol R."/>
            <person name="Norbu C."/>
            <person name="Norbu N."/>
            <person name="Novod N."/>
            <person name="O'Neill B."/>
            <person name="Osman S."/>
            <person name="Markiewicz E."/>
            <person name="Oyono O.L."/>
            <person name="Patti C."/>
            <person name="Phunkhang P."/>
            <person name="Pierre F."/>
            <person name="Priest M."/>
            <person name="Raghuraman S."/>
            <person name="Rege F."/>
            <person name="Reyes R."/>
            <person name="Rise C."/>
            <person name="Rogov P."/>
            <person name="Ross K."/>
            <person name="Ryan E."/>
            <person name="Settipalli S."/>
            <person name="Shea T."/>
            <person name="Sherpa N."/>
            <person name="Shi L."/>
            <person name="Shih D."/>
            <person name="Sparrow T."/>
            <person name="Spaulding J."/>
            <person name="Stalker J."/>
            <person name="Stange-Thomann N."/>
            <person name="Stavropoulos S."/>
            <person name="Stone C."/>
            <person name="Strader C."/>
            <person name="Tesfaye S."/>
            <person name="Thomson T."/>
            <person name="Thoulutsang Y."/>
            <person name="Thoulutsang D."/>
            <person name="Topham K."/>
            <person name="Topping I."/>
            <person name="Tsamla T."/>
            <person name="Vassiliev H."/>
            <person name="Vo A."/>
            <person name="Wangchuk T."/>
            <person name="Wangdi T."/>
            <person name="Weiand M."/>
            <person name="Wilkinson J."/>
            <person name="Wilson A."/>
            <person name="Yadav S."/>
            <person name="Young G."/>
            <person name="Yu Q."/>
            <person name="Zembek L."/>
            <person name="Zhong D."/>
            <person name="Zimmer A."/>
            <person name="Zwirko Z."/>
            <person name="Jaffe D.B."/>
            <person name="Alvarez P."/>
            <person name="Brockman W."/>
            <person name="Butler J."/>
            <person name="Chin C."/>
            <person name="Gnerre S."/>
            <person name="Grabherr M."/>
            <person name="Kleber M."/>
            <person name="Mauceli E."/>
            <person name="MacCallum I."/>
        </authorList>
    </citation>
    <scope>NUCLEOTIDE SEQUENCE [LARGE SCALE GENOMIC DNA]</scope>
    <source>
        <strain evidence="2">Tucson 15010-1051.87</strain>
    </source>
</reference>
<dbReference type="AlphaFoldDB" id="A0A0Q9WH70"/>
<evidence type="ECO:0000313" key="1">
    <source>
        <dbReference type="EMBL" id="KRF83731.1"/>
    </source>
</evidence>
<keyword evidence="2" id="KW-1185">Reference proteome</keyword>
<name>A0A0Q9WH70_DROVI</name>
<protein>
    <submittedName>
        <fullName evidence="1">Uncharacterized protein, isoform B</fullName>
    </submittedName>
</protein>
<dbReference type="EMBL" id="CH940650">
    <property type="protein sequence ID" value="KRF83731.1"/>
    <property type="molecule type" value="Genomic_DNA"/>
</dbReference>
<sequence length="411" mass="46980">MASGDVNDPQLAFIRDQVQLCMLPSLKKDLDEVQVLPAHFEAYHSMLKQELPELYDLLQRHEDVLLNDILYQELRAQLVLLFCELTASQTIYSLDAGDAKQVLQNANQILSKLASICQKAEESYIFNYYERNLHKDCWKRQLGAVHGYVRYLEIRYANDVKMSAQMLTFSLAVGLNVRECYQSEYKQLGVRIFTHMLKHGRSADIQQLNVQGVIYEHVFRDVQSMDTIAETNANWDCLCLCLDHLTELDAFSWNQCDDMLERLIQNVSLASSTEMSICLMQIITKLGYYFAINKDDIKSAIASDLTQPNQMVACLEVCASLNVCTNFRWAKSILHMLVLESEKLLRSAEACAQMLAAMQRCFLVCVLSIPLQALHMHLGEFYAKFVAVLLESIVVHERTQPILGIDEKLTL</sequence>
<dbReference type="OrthoDB" id="7785428at2759"/>
<accession>A0A0Q9WH70</accession>
<proteinExistence type="predicted"/>
<organism evidence="1 2">
    <name type="scientific">Drosophila virilis</name>
    <name type="common">Fruit fly</name>
    <dbReference type="NCBI Taxonomy" id="7244"/>
    <lineage>
        <taxon>Eukaryota</taxon>
        <taxon>Metazoa</taxon>
        <taxon>Ecdysozoa</taxon>
        <taxon>Arthropoda</taxon>
        <taxon>Hexapoda</taxon>
        <taxon>Insecta</taxon>
        <taxon>Pterygota</taxon>
        <taxon>Neoptera</taxon>
        <taxon>Endopterygota</taxon>
        <taxon>Diptera</taxon>
        <taxon>Brachycera</taxon>
        <taxon>Muscomorpha</taxon>
        <taxon>Ephydroidea</taxon>
        <taxon>Drosophilidae</taxon>
        <taxon>Drosophila</taxon>
    </lineage>
</organism>
<dbReference type="Proteomes" id="UP000008792">
    <property type="component" value="Unassembled WGS sequence"/>
</dbReference>
<evidence type="ECO:0000313" key="2">
    <source>
        <dbReference type="Proteomes" id="UP000008792"/>
    </source>
</evidence>
<gene>
    <name evidence="1" type="primary">Dvir\GJ22667</name>
    <name evidence="1" type="ORF">Dvir_GJ22667</name>
</gene>